<protein>
    <submittedName>
        <fullName evidence="4">SDR family oxidoreductase</fullName>
    </submittedName>
</protein>
<dbReference type="Pfam" id="PF00106">
    <property type="entry name" value="adh_short"/>
    <property type="match status" value="1"/>
</dbReference>
<comment type="similarity">
    <text evidence="1 3">Belongs to the short-chain dehydrogenases/reductases (SDR) family.</text>
</comment>
<evidence type="ECO:0000313" key="4">
    <source>
        <dbReference type="EMBL" id="QEC46905.1"/>
    </source>
</evidence>
<dbReference type="AlphaFoldDB" id="A0A5B8U242"/>
<name>A0A5B8U242_9ACTN</name>
<evidence type="ECO:0000313" key="5">
    <source>
        <dbReference type="Proteomes" id="UP000321805"/>
    </source>
</evidence>
<dbReference type="PROSITE" id="PS00061">
    <property type="entry name" value="ADH_SHORT"/>
    <property type="match status" value="1"/>
</dbReference>
<dbReference type="InterPro" id="IPR020904">
    <property type="entry name" value="Sc_DH/Rdtase_CS"/>
</dbReference>
<dbReference type="PANTHER" id="PTHR24322:SF736">
    <property type="entry name" value="RETINOL DEHYDROGENASE 10"/>
    <property type="match status" value="1"/>
</dbReference>
<sequence>MAKQHRILAGQVAAVTGAARGIGRATAEAFLREGMKVAIGDLDLAVAQQTAAELGHGTIALPLNVTERASVHAFVDDVEAQLGPIDVLVNNAGIMQVGHRVWEEDDATTQRMIDINVNGVMFGIKEIVPRMLARGRGHVVNIASTAGKGGFPGGATYCGTKHYVVGVSEALRAELRGTGVDVSCVMPVVVNTELAAGLTESRGVKQVQPSDVADEIVTALKENRFDVFVPRSVAQITRVMNVLPRGGREAVSRALKADQVLANVDAGKRAAYELRAASSDPALDAGADPRQLTG</sequence>
<dbReference type="GO" id="GO:0016616">
    <property type="term" value="F:oxidoreductase activity, acting on the CH-OH group of donors, NAD or NADP as acceptor"/>
    <property type="evidence" value="ECO:0007669"/>
    <property type="project" value="TreeGrafter"/>
</dbReference>
<dbReference type="PANTHER" id="PTHR24322">
    <property type="entry name" value="PKSB"/>
    <property type="match status" value="1"/>
</dbReference>
<keyword evidence="2" id="KW-0560">Oxidoreductase</keyword>
<evidence type="ECO:0000256" key="3">
    <source>
        <dbReference type="RuleBase" id="RU000363"/>
    </source>
</evidence>
<reference evidence="4 5" key="1">
    <citation type="journal article" date="2018" name="J. Microbiol.">
        <title>Baekduia soli gen. nov., sp. nov., a novel bacterium isolated from the soil of Baekdu Mountain and proposal of a novel family name, Baekduiaceae fam. nov.</title>
        <authorList>
            <person name="An D.S."/>
            <person name="Siddiqi M.Z."/>
            <person name="Kim K.H."/>
            <person name="Yu H.S."/>
            <person name="Im W.T."/>
        </authorList>
    </citation>
    <scope>NUCLEOTIDE SEQUENCE [LARGE SCALE GENOMIC DNA]</scope>
    <source>
        <strain evidence="4 5">BR7-21</strain>
    </source>
</reference>
<accession>A0A5B8U242</accession>
<dbReference type="InterPro" id="IPR036291">
    <property type="entry name" value="NAD(P)-bd_dom_sf"/>
</dbReference>
<dbReference type="CDD" id="cd05233">
    <property type="entry name" value="SDR_c"/>
    <property type="match status" value="1"/>
</dbReference>
<proteinExistence type="inferred from homology"/>
<dbReference type="RefSeq" id="WP_146916664.1">
    <property type="nucleotide sequence ID" value="NZ_CP042430.1"/>
</dbReference>
<dbReference type="EMBL" id="CP042430">
    <property type="protein sequence ID" value="QEC46905.1"/>
    <property type="molecule type" value="Genomic_DNA"/>
</dbReference>
<dbReference type="PRINTS" id="PR00081">
    <property type="entry name" value="GDHRDH"/>
</dbReference>
<evidence type="ECO:0000256" key="2">
    <source>
        <dbReference type="ARBA" id="ARBA00023002"/>
    </source>
</evidence>
<dbReference type="SUPFAM" id="SSF51735">
    <property type="entry name" value="NAD(P)-binding Rossmann-fold domains"/>
    <property type="match status" value="1"/>
</dbReference>
<keyword evidence="5" id="KW-1185">Reference proteome</keyword>
<dbReference type="PRINTS" id="PR00080">
    <property type="entry name" value="SDRFAMILY"/>
</dbReference>
<dbReference type="InterPro" id="IPR002347">
    <property type="entry name" value="SDR_fam"/>
</dbReference>
<dbReference type="Proteomes" id="UP000321805">
    <property type="component" value="Chromosome"/>
</dbReference>
<organism evidence="4 5">
    <name type="scientific">Baekduia soli</name>
    <dbReference type="NCBI Taxonomy" id="496014"/>
    <lineage>
        <taxon>Bacteria</taxon>
        <taxon>Bacillati</taxon>
        <taxon>Actinomycetota</taxon>
        <taxon>Thermoleophilia</taxon>
        <taxon>Solirubrobacterales</taxon>
        <taxon>Baekduiaceae</taxon>
        <taxon>Baekduia</taxon>
    </lineage>
</organism>
<gene>
    <name evidence="4" type="ORF">FSW04_04385</name>
</gene>
<dbReference type="OrthoDB" id="9775296at2"/>
<dbReference type="KEGG" id="bsol:FSW04_04385"/>
<dbReference type="NCBIfam" id="NF005878">
    <property type="entry name" value="PRK07825.1"/>
    <property type="match status" value="1"/>
</dbReference>
<evidence type="ECO:0000256" key="1">
    <source>
        <dbReference type="ARBA" id="ARBA00006484"/>
    </source>
</evidence>
<dbReference type="Gene3D" id="3.40.50.720">
    <property type="entry name" value="NAD(P)-binding Rossmann-like Domain"/>
    <property type="match status" value="1"/>
</dbReference>